<proteinExistence type="predicted"/>
<protein>
    <submittedName>
        <fullName evidence="1">Uncharacterized protein</fullName>
    </submittedName>
</protein>
<dbReference type="EMBL" id="JAPFQA010000006">
    <property type="protein sequence ID" value="MCZ8545628.1"/>
    <property type="molecule type" value="Genomic_DNA"/>
</dbReference>
<dbReference type="Proteomes" id="UP001152178">
    <property type="component" value="Unassembled WGS sequence"/>
</dbReference>
<dbReference type="RefSeq" id="WP_269906045.1">
    <property type="nucleotide sequence ID" value="NZ_JAPFQA010000006.1"/>
</dbReference>
<comment type="caution">
    <text evidence="1">The sequence shown here is derived from an EMBL/GenBank/DDBJ whole genome shotgun (WGS) entry which is preliminary data.</text>
</comment>
<accession>A0ABT4QVQ6</accession>
<sequence>MDWPASPSGTAGAIDFGMLIQTTTLFKAKVLSLKSLAGMLPGGHAFSR</sequence>
<reference evidence="1" key="1">
    <citation type="submission" date="2022-11" db="EMBL/GenBank/DDBJ databases">
        <authorList>
            <person name="Coimbra C."/>
        </authorList>
    </citation>
    <scope>NUCLEOTIDE SEQUENCE</scope>
    <source>
        <strain evidence="1">Jales19</strain>
    </source>
</reference>
<evidence type="ECO:0000313" key="1">
    <source>
        <dbReference type="EMBL" id="MCZ8545628.1"/>
    </source>
</evidence>
<name>A0ABT4QVQ6_9HYPH</name>
<gene>
    <name evidence="1" type="ORF">OOJ09_15660</name>
</gene>
<evidence type="ECO:0000313" key="2">
    <source>
        <dbReference type="Proteomes" id="UP001152178"/>
    </source>
</evidence>
<keyword evidence="2" id="KW-1185">Reference proteome</keyword>
<organism evidence="1 2">
    <name type="scientific">Mesorhizobium qingshengii</name>
    <dbReference type="NCBI Taxonomy" id="1165689"/>
    <lineage>
        <taxon>Bacteria</taxon>
        <taxon>Pseudomonadati</taxon>
        <taxon>Pseudomonadota</taxon>
        <taxon>Alphaproteobacteria</taxon>
        <taxon>Hyphomicrobiales</taxon>
        <taxon>Phyllobacteriaceae</taxon>
        <taxon>Mesorhizobium</taxon>
    </lineage>
</organism>